<comment type="caution">
    <text evidence="2">The sequence shown here is derived from an EMBL/GenBank/DDBJ whole genome shotgun (WGS) entry which is preliminary data.</text>
</comment>
<keyword evidence="3" id="KW-1185">Reference proteome</keyword>
<evidence type="ECO:0000313" key="3">
    <source>
        <dbReference type="Proteomes" id="UP001285441"/>
    </source>
</evidence>
<dbReference type="InterPro" id="IPR001810">
    <property type="entry name" value="F-box_dom"/>
</dbReference>
<name>A0AAE0NGM7_9PEZI</name>
<dbReference type="InterPro" id="IPR036047">
    <property type="entry name" value="F-box-like_dom_sf"/>
</dbReference>
<dbReference type="Pfam" id="PF00646">
    <property type="entry name" value="F-box"/>
    <property type="match status" value="1"/>
</dbReference>
<dbReference type="EMBL" id="JAULSW010000005">
    <property type="protein sequence ID" value="KAK3381124.1"/>
    <property type="molecule type" value="Genomic_DNA"/>
</dbReference>
<dbReference type="SUPFAM" id="SSF81383">
    <property type="entry name" value="F-box domain"/>
    <property type="match status" value="1"/>
</dbReference>
<feature type="domain" description="F-box" evidence="1">
    <location>
        <begin position="36"/>
        <end position="75"/>
    </location>
</feature>
<dbReference type="AlphaFoldDB" id="A0AAE0NGM7"/>
<reference evidence="2" key="2">
    <citation type="submission" date="2023-06" db="EMBL/GenBank/DDBJ databases">
        <authorList>
            <consortium name="Lawrence Berkeley National Laboratory"/>
            <person name="Haridas S."/>
            <person name="Hensen N."/>
            <person name="Bonometti L."/>
            <person name="Westerberg I."/>
            <person name="Brannstrom I.O."/>
            <person name="Guillou S."/>
            <person name="Cros-Aarteil S."/>
            <person name="Calhoun S."/>
            <person name="Kuo A."/>
            <person name="Mondo S."/>
            <person name="Pangilinan J."/>
            <person name="Riley R."/>
            <person name="LaButti K."/>
            <person name="Andreopoulos B."/>
            <person name="Lipzen A."/>
            <person name="Chen C."/>
            <person name="Yanf M."/>
            <person name="Daum C."/>
            <person name="Ng V."/>
            <person name="Clum A."/>
            <person name="Steindorff A."/>
            <person name="Ohm R."/>
            <person name="Martin F."/>
            <person name="Silar P."/>
            <person name="Natvig D."/>
            <person name="Lalanne C."/>
            <person name="Gautier V."/>
            <person name="Ament-velasquez S.L."/>
            <person name="Kruys A."/>
            <person name="Hutchinson M.I."/>
            <person name="Powell A.J."/>
            <person name="Barry K."/>
            <person name="Miller A.N."/>
            <person name="Grigoriev I.V."/>
            <person name="Debuchy R."/>
            <person name="Gladieux P."/>
            <person name="Thoren M.H."/>
            <person name="Johannesson H."/>
        </authorList>
    </citation>
    <scope>NUCLEOTIDE SEQUENCE</scope>
    <source>
        <strain evidence="2">CBS 232.78</strain>
    </source>
</reference>
<accession>A0AAE0NGM7</accession>
<reference evidence="2" key="1">
    <citation type="journal article" date="2023" name="Mol. Phylogenet. Evol.">
        <title>Genome-scale phylogeny and comparative genomics of the fungal order Sordariales.</title>
        <authorList>
            <person name="Hensen N."/>
            <person name="Bonometti L."/>
            <person name="Westerberg I."/>
            <person name="Brannstrom I.O."/>
            <person name="Guillou S."/>
            <person name="Cros-Aarteil S."/>
            <person name="Calhoun S."/>
            <person name="Haridas S."/>
            <person name="Kuo A."/>
            <person name="Mondo S."/>
            <person name="Pangilinan J."/>
            <person name="Riley R."/>
            <person name="LaButti K."/>
            <person name="Andreopoulos B."/>
            <person name="Lipzen A."/>
            <person name="Chen C."/>
            <person name="Yan M."/>
            <person name="Daum C."/>
            <person name="Ng V."/>
            <person name="Clum A."/>
            <person name="Steindorff A."/>
            <person name="Ohm R.A."/>
            <person name="Martin F."/>
            <person name="Silar P."/>
            <person name="Natvig D.O."/>
            <person name="Lalanne C."/>
            <person name="Gautier V."/>
            <person name="Ament-Velasquez S.L."/>
            <person name="Kruys A."/>
            <person name="Hutchinson M.I."/>
            <person name="Powell A.J."/>
            <person name="Barry K."/>
            <person name="Miller A.N."/>
            <person name="Grigoriev I.V."/>
            <person name="Debuchy R."/>
            <person name="Gladieux P."/>
            <person name="Hiltunen Thoren M."/>
            <person name="Johannesson H."/>
        </authorList>
    </citation>
    <scope>NUCLEOTIDE SEQUENCE</scope>
    <source>
        <strain evidence="2">CBS 232.78</strain>
    </source>
</reference>
<organism evidence="2 3">
    <name type="scientific">Podospora didyma</name>
    <dbReference type="NCBI Taxonomy" id="330526"/>
    <lineage>
        <taxon>Eukaryota</taxon>
        <taxon>Fungi</taxon>
        <taxon>Dikarya</taxon>
        <taxon>Ascomycota</taxon>
        <taxon>Pezizomycotina</taxon>
        <taxon>Sordariomycetes</taxon>
        <taxon>Sordariomycetidae</taxon>
        <taxon>Sordariales</taxon>
        <taxon>Podosporaceae</taxon>
        <taxon>Podospora</taxon>
    </lineage>
</organism>
<gene>
    <name evidence="2" type="ORF">B0H63DRAFT_523856</name>
</gene>
<proteinExistence type="predicted"/>
<evidence type="ECO:0000259" key="1">
    <source>
        <dbReference type="Pfam" id="PF00646"/>
    </source>
</evidence>
<sequence length="102" mass="11549">MALYHGVAENPQNRTADPGIHPVVGAALHNLTYSPLCSLPDHIRLRIMTQAGPVSLFCLRRTSRIFLRLFGDRRFAEFHDKSSPRGEIVHDGAVRNYFRKPP</sequence>
<dbReference type="Proteomes" id="UP001285441">
    <property type="component" value="Unassembled WGS sequence"/>
</dbReference>
<protein>
    <recommendedName>
        <fullName evidence="1">F-box domain-containing protein</fullName>
    </recommendedName>
</protein>
<evidence type="ECO:0000313" key="2">
    <source>
        <dbReference type="EMBL" id="KAK3381124.1"/>
    </source>
</evidence>